<evidence type="ECO:0000313" key="2">
    <source>
        <dbReference type="Proteomes" id="UP000730482"/>
    </source>
</evidence>
<dbReference type="EMBL" id="JAAFYZ010000201">
    <property type="protein sequence ID" value="MBS2552658.1"/>
    <property type="molecule type" value="Genomic_DNA"/>
</dbReference>
<sequence>MRVRLGGARHPHARPTAALHLPAAYDLLDVPAGAGHRVLLQMERVGAPLGPVLSVQASGPGHEPGCARRLQFFVEAGTTASFLADLKDLGWDPGETDIRTVGVVLAAETPLPAAGSPRWVRSPETFPETPAFLKAASERTTVLPPARLLLGALAYACRRAEQRRACVLFAGSRAG</sequence>
<keyword evidence="2" id="KW-1185">Reference proteome</keyword>
<evidence type="ECO:0000313" key="1">
    <source>
        <dbReference type="EMBL" id="MBS2552658.1"/>
    </source>
</evidence>
<comment type="caution">
    <text evidence="1">The sequence shown here is derived from an EMBL/GenBank/DDBJ whole genome shotgun (WGS) entry which is preliminary data.</text>
</comment>
<proteinExistence type="predicted"/>
<dbReference type="RefSeq" id="WP_212018453.1">
    <property type="nucleotide sequence ID" value="NZ_JAAFYZ010000201.1"/>
</dbReference>
<reference evidence="1 2" key="1">
    <citation type="submission" date="2020-02" db="EMBL/GenBank/DDBJ databases">
        <title>Acidophilic actinobacteria isolated from forest soil.</title>
        <authorList>
            <person name="Golinska P."/>
        </authorList>
    </citation>
    <scope>NUCLEOTIDE SEQUENCE [LARGE SCALE GENOMIC DNA]</scope>
    <source>
        <strain evidence="1 2">NL8</strain>
    </source>
</reference>
<protein>
    <submittedName>
        <fullName evidence="1">Uncharacterized protein</fullName>
    </submittedName>
</protein>
<accession>A0ABS5L2V4</accession>
<dbReference type="Proteomes" id="UP000730482">
    <property type="component" value="Unassembled WGS sequence"/>
</dbReference>
<name>A0ABS5L2V4_9ACTN</name>
<gene>
    <name evidence="1" type="ORF">KGQ19_37960</name>
</gene>
<organism evidence="1 2">
    <name type="scientific">Catenulispora pinistramenti</name>
    <dbReference type="NCBI Taxonomy" id="2705254"/>
    <lineage>
        <taxon>Bacteria</taxon>
        <taxon>Bacillati</taxon>
        <taxon>Actinomycetota</taxon>
        <taxon>Actinomycetes</taxon>
        <taxon>Catenulisporales</taxon>
        <taxon>Catenulisporaceae</taxon>
        <taxon>Catenulispora</taxon>
    </lineage>
</organism>